<keyword evidence="2 4" id="KW-0449">Lipoprotein</keyword>
<dbReference type="EMBL" id="FWXD01000012">
    <property type="protein sequence ID" value="SMC25849.1"/>
    <property type="molecule type" value="Genomic_DNA"/>
</dbReference>
<name>A0A1W1XPF5_9NEIS</name>
<dbReference type="GO" id="GO:0005886">
    <property type="term" value="C:plasma membrane"/>
    <property type="evidence" value="ECO:0007669"/>
    <property type="project" value="UniProtKB-SubCell"/>
</dbReference>
<feature type="region of interest" description="Disordered" evidence="3">
    <location>
        <begin position="453"/>
        <end position="473"/>
    </location>
</feature>
<evidence type="ECO:0000313" key="4">
    <source>
        <dbReference type="EMBL" id="SMC25849.1"/>
    </source>
</evidence>
<dbReference type="Proteomes" id="UP000192761">
    <property type="component" value="Unassembled WGS sequence"/>
</dbReference>
<feature type="signal peptide" evidence="2">
    <location>
        <begin position="1"/>
        <end position="21"/>
    </location>
</feature>
<evidence type="ECO:0000313" key="5">
    <source>
        <dbReference type="Proteomes" id="UP000192761"/>
    </source>
</evidence>
<proteinExistence type="inferred from homology"/>
<dbReference type="InterPro" id="IPR010131">
    <property type="entry name" value="MdtP/NodT-like"/>
</dbReference>
<evidence type="ECO:0000256" key="1">
    <source>
        <dbReference type="ARBA" id="ARBA00007613"/>
    </source>
</evidence>
<gene>
    <name evidence="4" type="ORF">SAMN02745857_02299</name>
</gene>
<protein>
    <submittedName>
        <fullName evidence="4">Efflux transporter, outer membrane factor (OMF) lipoprotein, NodT family</fullName>
    </submittedName>
</protein>
<dbReference type="SUPFAM" id="SSF56954">
    <property type="entry name" value="Outer membrane efflux proteins (OEP)"/>
    <property type="match status" value="1"/>
</dbReference>
<keyword evidence="2" id="KW-1134">Transmembrane beta strand</keyword>
<dbReference type="NCBIfam" id="TIGR01845">
    <property type="entry name" value="outer_NodT"/>
    <property type="match status" value="1"/>
</dbReference>
<sequence length="473" mass="51404">MRTIRILAPCVLGLGLLSGCATDSQTPYQRPAVAVPAQWQNAAPDRQQLQGTRWWTKFGDPQLDTLIDTVLRNNADLAVATLNLRRARLQAGLLDAELAPNFGASGDASISKPLNPLGAGSQNYNASLTPSYELDLWGQLASQRDESAWEVNATAQDRLAVALSLIGTTAQLYWQLAYLDHRLDHAQQDVRDAERIITLLPGRADSDAGRLEAAQAAQALAERQADLSSWQQQRAATQYTLALLANQPPQSTLPAPRALAEQNAPDIPAGIPAEVLSRRPDLQAAEWRLRASLAHVDSTRLSFYPAFTLTGKLGGSSSALLDVFSHPIATLGATVTLPFLHSRSNKLTLQTVQTDYDIAAVRFRHALYQALADTEIALSARQHDLAREPLLQTARQQAQLAETEAARRYQAGSGSLKEWLDQQSARHNAEGAWAENRYRQLNDSMAVYRNIGGDLSTVPSTTGTDQTLAGGLE</sequence>
<evidence type="ECO:0000256" key="2">
    <source>
        <dbReference type="RuleBase" id="RU362097"/>
    </source>
</evidence>
<comment type="similarity">
    <text evidence="1 2">Belongs to the outer membrane factor (OMF) (TC 1.B.17) family.</text>
</comment>
<reference evidence="4 5" key="1">
    <citation type="submission" date="2017-04" db="EMBL/GenBank/DDBJ databases">
        <authorList>
            <person name="Afonso C.L."/>
            <person name="Miller P.J."/>
            <person name="Scott M.A."/>
            <person name="Spackman E."/>
            <person name="Goraichik I."/>
            <person name="Dimitrov K.M."/>
            <person name="Suarez D.L."/>
            <person name="Swayne D.E."/>
        </authorList>
    </citation>
    <scope>NUCLEOTIDE SEQUENCE [LARGE SCALE GENOMIC DNA]</scope>
    <source>
        <strain evidence="4 5">DSM 23236</strain>
    </source>
</reference>
<dbReference type="STRING" id="1121001.SAMN02745857_02299"/>
<dbReference type="Gene3D" id="1.20.1600.10">
    <property type="entry name" value="Outer membrane efflux proteins (OEP)"/>
    <property type="match status" value="1"/>
</dbReference>
<dbReference type="RefSeq" id="WP_084090951.1">
    <property type="nucleotide sequence ID" value="NZ_FWXD01000012.1"/>
</dbReference>
<feature type="compositionally biased region" description="Polar residues" evidence="3">
    <location>
        <begin position="457"/>
        <end position="467"/>
    </location>
</feature>
<evidence type="ECO:0000256" key="3">
    <source>
        <dbReference type="SAM" id="MobiDB-lite"/>
    </source>
</evidence>
<dbReference type="GO" id="GO:0015562">
    <property type="term" value="F:efflux transmembrane transporter activity"/>
    <property type="evidence" value="ECO:0007669"/>
    <property type="project" value="InterPro"/>
</dbReference>
<keyword evidence="2" id="KW-0472">Membrane</keyword>
<dbReference type="Pfam" id="PF02321">
    <property type="entry name" value="OEP"/>
    <property type="match status" value="2"/>
</dbReference>
<dbReference type="OrthoDB" id="9770517at2"/>
<keyword evidence="2" id="KW-0812">Transmembrane</keyword>
<organism evidence="4 5">
    <name type="scientific">Andreprevotia lacus DSM 23236</name>
    <dbReference type="NCBI Taxonomy" id="1121001"/>
    <lineage>
        <taxon>Bacteria</taxon>
        <taxon>Pseudomonadati</taxon>
        <taxon>Pseudomonadota</taxon>
        <taxon>Betaproteobacteria</taxon>
        <taxon>Neisseriales</taxon>
        <taxon>Chitinibacteraceae</taxon>
        <taxon>Andreprevotia</taxon>
    </lineage>
</organism>
<keyword evidence="2" id="KW-0564">Palmitate</keyword>
<feature type="chain" id="PRO_5010604787" evidence="2">
    <location>
        <begin position="22"/>
        <end position="473"/>
    </location>
</feature>
<dbReference type="InterPro" id="IPR003423">
    <property type="entry name" value="OMP_efflux"/>
</dbReference>
<dbReference type="PANTHER" id="PTHR30203">
    <property type="entry name" value="OUTER MEMBRANE CATION EFFLUX PROTEIN"/>
    <property type="match status" value="1"/>
</dbReference>
<keyword evidence="2" id="KW-0732">Signal</keyword>
<dbReference type="Gene3D" id="2.20.200.10">
    <property type="entry name" value="Outer membrane efflux proteins (OEP)"/>
    <property type="match status" value="1"/>
</dbReference>
<accession>A0A1W1XPF5</accession>
<dbReference type="AlphaFoldDB" id="A0A1W1XPF5"/>
<dbReference type="PROSITE" id="PS51257">
    <property type="entry name" value="PROKAR_LIPOPROTEIN"/>
    <property type="match status" value="1"/>
</dbReference>
<dbReference type="PANTHER" id="PTHR30203:SF32">
    <property type="entry name" value="CATION EFFLUX SYSTEM PROTEIN CUSC"/>
    <property type="match status" value="1"/>
</dbReference>
<keyword evidence="5" id="KW-1185">Reference proteome</keyword>
<comment type="subcellular location">
    <subcellularLocation>
        <location evidence="2">Cell membrane</location>
        <topology evidence="2">Lipid-anchor</topology>
    </subcellularLocation>
</comment>